<dbReference type="InterPro" id="IPR016061">
    <property type="entry name" value="Pro-tRNA_ligase_II_C"/>
</dbReference>
<dbReference type="NCBIfam" id="TIGR00408">
    <property type="entry name" value="proS_fam_I"/>
    <property type="match status" value="1"/>
</dbReference>
<keyword evidence="2 7" id="KW-0547">Nucleotide-binding</keyword>
<keyword evidence="4 7" id="KW-0648">Protein biosynthesis</keyword>
<evidence type="ECO:0000256" key="5">
    <source>
        <dbReference type="ARBA" id="ARBA00023146"/>
    </source>
</evidence>
<name>A0A8T5GEM9_9ARCH</name>
<dbReference type="InterPro" id="IPR004154">
    <property type="entry name" value="Anticodon-bd"/>
</dbReference>
<evidence type="ECO:0000256" key="6">
    <source>
        <dbReference type="ARBA" id="ARBA00047671"/>
    </source>
</evidence>
<comment type="function">
    <text evidence="7">Catalyzes the attachment of proline to tRNA(Pro) in a two-step reaction: proline is first activated by ATP to form Pro-AMP and then transferred to the acceptor end of tRNA(Pro).</text>
</comment>
<dbReference type="PROSITE" id="PS50862">
    <property type="entry name" value="AA_TRNA_LIGASE_II"/>
    <property type="match status" value="1"/>
</dbReference>
<comment type="subunit">
    <text evidence="7">Homodimer.</text>
</comment>
<sequence>MAEEIFNVKKDKNPSEWFTEIIKTAELADMRYGVKGFLVFQPWSVESMEKMYYHLEKNLKKRGHKKYWFPTLIPEKNFKLEGKHVEGFTPEVFWVESAGNEKLEERLALRPTSETAFYSMFSTWIRSYKDLPFRTYQRANVFRYDTKMTRPFLRSREFHWIETHCAFATKKAAYENVLDDMRSTKDVVFEVYGVPTLVFQRPQWDKFPGADNTYGADAITPSGKVIQQPSTHMLGQNFSKPFNVTFTDENEKEQHAYLTCYGPCVSRIFASVVLTHGDDKGLRFPFEIAPLQIVIVPILADKEPKVLVEAEKLKEKLEEEGFSVEIDDSDKRPGEKFYYWEMKGVPIRVELGPRDLAKKKVLLYRRDTEKKKEIAIKDIIKEVQKNGEELSKNLKKEANDNFKGIIKDCKSIAEVKKVVGKGIARANFCTCEMEGEACAEKIEKETGGEVRGIRIDTEEKAKGNCIVCGKKATQVIYIAKSY</sequence>
<dbReference type="GO" id="GO:0017101">
    <property type="term" value="C:aminoacyl-tRNA synthetase multienzyme complex"/>
    <property type="evidence" value="ECO:0007669"/>
    <property type="project" value="TreeGrafter"/>
</dbReference>
<dbReference type="HAMAP" id="MF_01571">
    <property type="entry name" value="Pro_tRNA_synth_type3"/>
    <property type="match status" value="1"/>
</dbReference>
<dbReference type="GO" id="GO:0004827">
    <property type="term" value="F:proline-tRNA ligase activity"/>
    <property type="evidence" value="ECO:0007669"/>
    <property type="project" value="UniProtKB-UniRule"/>
</dbReference>
<dbReference type="GO" id="GO:0005737">
    <property type="term" value="C:cytoplasm"/>
    <property type="evidence" value="ECO:0007669"/>
    <property type="project" value="UniProtKB-SubCell"/>
</dbReference>
<dbReference type="SUPFAM" id="SSF55681">
    <property type="entry name" value="Class II aaRS and biotin synthetases"/>
    <property type="match status" value="1"/>
</dbReference>
<dbReference type="InterPro" id="IPR002316">
    <property type="entry name" value="Pro-tRNA-ligase_IIa"/>
</dbReference>
<dbReference type="InterPro" id="IPR002314">
    <property type="entry name" value="aa-tRNA-synt_IIb"/>
</dbReference>
<dbReference type="InterPro" id="IPR004499">
    <property type="entry name" value="Pro-tRNA-ligase_IIa_arc-type"/>
</dbReference>
<dbReference type="Pfam" id="PF03129">
    <property type="entry name" value="HGTP_anticodon"/>
    <property type="match status" value="1"/>
</dbReference>
<accession>A0A8T5GEM9</accession>
<dbReference type="InterPro" id="IPR036621">
    <property type="entry name" value="Anticodon-bd_dom_sf"/>
</dbReference>
<dbReference type="Gene3D" id="3.30.930.10">
    <property type="entry name" value="Bira Bifunctional Protein, Domain 2"/>
    <property type="match status" value="1"/>
</dbReference>
<dbReference type="SUPFAM" id="SSF52954">
    <property type="entry name" value="Class II aaRS ABD-related"/>
    <property type="match status" value="1"/>
</dbReference>
<evidence type="ECO:0000313" key="10">
    <source>
        <dbReference type="Proteomes" id="UP000722459"/>
    </source>
</evidence>
<evidence type="ECO:0000313" key="9">
    <source>
        <dbReference type="EMBL" id="MBT4869996.1"/>
    </source>
</evidence>
<evidence type="ECO:0000256" key="1">
    <source>
        <dbReference type="ARBA" id="ARBA00022598"/>
    </source>
</evidence>
<gene>
    <name evidence="7" type="primary">proS</name>
    <name evidence="9" type="ORF">HON47_00280</name>
</gene>
<dbReference type="Gene3D" id="3.40.50.800">
    <property type="entry name" value="Anticodon-binding domain"/>
    <property type="match status" value="1"/>
</dbReference>
<keyword evidence="3 7" id="KW-0067">ATP-binding</keyword>
<evidence type="ECO:0000256" key="7">
    <source>
        <dbReference type="HAMAP-Rule" id="MF_01571"/>
    </source>
</evidence>
<comment type="subcellular location">
    <subcellularLocation>
        <location evidence="7">Cytoplasm</location>
    </subcellularLocation>
</comment>
<evidence type="ECO:0000256" key="2">
    <source>
        <dbReference type="ARBA" id="ARBA00022741"/>
    </source>
</evidence>
<comment type="caution">
    <text evidence="9">The sequence shown here is derived from an EMBL/GenBank/DDBJ whole genome shotgun (WGS) entry which is preliminary data.</text>
</comment>
<dbReference type="GO" id="GO:0005524">
    <property type="term" value="F:ATP binding"/>
    <property type="evidence" value="ECO:0007669"/>
    <property type="project" value="UniProtKB-UniRule"/>
</dbReference>
<dbReference type="Pfam" id="PF00587">
    <property type="entry name" value="tRNA-synt_2b"/>
    <property type="match status" value="1"/>
</dbReference>
<dbReference type="InterPro" id="IPR045864">
    <property type="entry name" value="aa-tRNA-synth_II/BPL/LPL"/>
</dbReference>
<dbReference type="Gene3D" id="3.30.110.30">
    <property type="entry name" value="C-terminal domain of ProRS"/>
    <property type="match status" value="1"/>
</dbReference>
<dbReference type="Proteomes" id="UP000722459">
    <property type="component" value="Unassembled WGS sequence"/>
</dbReference>
<dbReference type="PANTHER" id="PTHR43382">
    <property type="entry name" value="PROLYL-TRNA SYNTHETASE"/>
    <property type="match status" value="1"/>
</dbReference>
<dbReference type="Pfam" id="PF09180">
    <property type="entry name" value="ProRS-C_1"/>
    <property type="match status" value="1"/>
</dbReference>
<dbReference type="PRINTS" id="PR01046">
    <property type="entry name" value="TRNASYNTHPRO"/>
</dbReference>
<reference evidence="9" key="1">
    <citation type="journal article" date="2021" name="ISME J.">
        <title>Mercury methylation by metabolically versatile and cosmopolitan marine bacteria.</title>
        <authorList>
            <person name="Lin H."/>
            <person name="Ascher D.B."/>
            <person name="Myung Y."/>
            <person name="Lamborg C.H."/>
            <person name="Hallam S.J."/>
            <person name="Gionfriddo C.M."/>
            <person name="Holt K.E."/>
            <person name="Moreau J.W."/>
        </authorList>
    </citation>
    <scope>NUCLEOTIDE SEQUENCE</scope>
    <source>
        <strain evidence="9">SI075_bin30</strain>
    </source>
</reference>
<dbReference type="SUPFAM" id="SSF64586">
    <property type="entry name" value="C-terminal domain of ProRS"/>
    <property type="match status" value="1"/>
</dbReference>
<comment type="domain">
    <text evidence="7">Consists of three domains: the N-terminal catalytic domain, the anticodon-binding domain and the C-terminal extension.</text>
</comment>
<dbReference type="AlphaFoldDB" id="A0A8T5GEM9"/>
<organism evidence="9 10">
    <name type="scientific">Candidatus Iainarchaeum sp</name>
    <dbReference type="NCBI Taxonomy" id="3101447"/>
    <lineage>
        <taxon>Archaea</taxon>
        <taxon>Candidatus Iainarchaeota</taxon>
        <taxon>Candidatus Iainarchaeia</taxon>
        <taxon>Candidatus Iainarchaeales</taxon>
        <taxon>Candidatus Iainarchaeaceae</taxon>
        <taxon>Candidatus Iainarchaeum</taxon>
    </lineage>
</organism>
<evidence type="ECO:0000259" key="8">
    <source>
        <dbReference type="PROSITE" id="PS50862"/>
    </source>
</evidence>
<dbReference type="EMBL" id="JABJNZ010000011">
    <property type="protein sequence ID" value="MBT4869996.1"/>
    <property type="molecule type" value="Genomic_DNA"/>
</dbReference>
<feature type="domain" description="Aminoacyl-transfer RNA synthetases class-II family profile" evidence="8">
    <location>
        <begin position="49"/>
        <end position="285"/>
    </location>
</feature>
<keyword evidence="7" id="KW-0963">Cytoplasm</keyword>
<comment type="catalytic activity">
    <reaction evidence="6 7">
        <text>tRNA(Pro) + L-proline + ATP = L-prolyl-tRNA(Pro) + AMP + diphosphate</text>
        <dbReference type="Rhea" id="RHEA:14305"/>
        <dbReference type="Rhea" id="RHEA-COMP:9700"/>
        <dbReference type="Rhea" id="RHEA-COMP:9702"/>
        <dbReference type="ChEBI" id="CHEBI:30616"/>
        <dbReference type="ChEBI" id="CHEBI:33019"/>
        <dbReference type="ChEBI" id="CHEBI:60039"/>
        <dbReference type="ChEBI" id="CHEBI:78442"/>
        <dbReference type="ChEBI" id="CHEBI:78532"/>
        <dbReference type="ChEBI" id="CHEBI:456215"/>
        <dbReference type="EC" id="6.1.1.15"/>
    </reaction>
</comment>
<dbReference type="InterPro" id="IPR017449">
    <property type="entry name" value="Pro-tRNA_synth_II"/>
</dbReference>
<dbReference type="EC" id="6.1.1.15" evidence="7"/>
<evidence type="ECO:0000256" key="4">
    <source>
        <dbReference type="ARBA" id="ARBA00022917"/>
    </source>
</evidence>
<proteinExistence type="inferred from homology"/>
<comment type="similarity">
    <text evidence="7">Belongs to the class-II aminoacyl-tRNA synthetase family. ProS type 3 subfamily.</text>
</comment>
<keyword evidence="5 7" id="KW-0030">Aminoacyl-tRNA synthetase</keyword>
<dbReference type="PANTHER" id="PTHR43382:SF2">
    <property type="entry name" value="BIFUNCTIONAL GLUTAMATE_PROLINE--TRNA LIGASE"/>
    <property type="match status" value="1"/>
</dbReference>
<keyword evidence="1 7" id="KW-0436">Ligase</keyword>
<dbReference type="SMART" id="SM00946">
    <property type="entry name" value="ProRS-C_1"/>
    <property type="match status" value="1"/>
</dbReference>
<evidence type="ECO:0000256" key="3">
    <source>
        <dbReference type="ARBA" id="ARBA00022840"/>
    </source>
</evidence>
<dbReference type="InterPro" id="IPR006195">
    <property type="entry name" value="aa-tRNA-synth_II"/>
</dbReference>
<protein>
    <recommendedName>
        <fullName evidence="7">Proline--tRNA ligase</fullName>
        <ecNumber evidence="7">6.1.1.15</ecNumber>
    </recommendedName>
    <alternativeName>
        <fullName evidence="7">Prolyl-tRNA synthetase</fullName>
        <shortName evidence="7">ProRS</shortName>
    </alternativeName>
</protein>
<dbReference type="GO" id="GO:0006433">
    <property type="term" value="P:prolyl-tRNA aminoacylation"/>
    <property type="evidence" value="ECO:0007669"/>
    <property type="project" value="UniProtKB-UniRule"/>
</dbReference>